<evidence type="ECO:0000313" key="1">
    <source>
        <dbReference type="EMBL" id="MBB5055187.1"/>
    </source>
</evidence>
<name>A0A840N9A9_9BRAD</name>
<dbReference type="EMBL" id="JACHIJ010000012">
    <property type="protein sequence ID" value="MBB5055187.1"/>
    <property type="molecule type" value="Genomic_DNA"/>
</dbReference>
<proteinExistence type="predicted"/>
<organism evidence="1 2">
    <name type="scientific">Afipia massiliensis</name>
    <dbReference type="NCBI Taxonomy" id="211460"/>
    <lineage>
        <taxon>Bacteria</taxon>
        <taxon>Pseudomonadati</taxon>
        <taxon>Pseudomonadota</taxon>
        <taxon>Alphaproteobacteria</taxon>
        <taxon>Hyphomicrobiales</taxon>
        <taxon>Nitrobacteraceae</taxon>
        <taxon>Afipia</taxon>
    </lineage>
</organism>
<gene>
    <name evidence="1" type="ORF">HNQ36_005198</name>
</gene>
<protein>
    <submittedName>
        <fullName evidence="1">Uncharacterized protein</fullName>
    </submittedName>
</protein>
<evidence type="ECO:0000313" key="2">
    <source>
        <dbReference type="Proteomes" id="UP000521227"/>
    </source>
</evidence>
<accession>A0A840N9A9</accession>
<reference evidence="1 2" key="1">
    <citation type="submission" date="2020-08" db="EMBL/GenBank/DDBJ databases">
        <title>Genomic Encyclopedia of Type Strains, Phase IV (KMG-IV): sequencing the most valuable type-strain genomes for metagenomic binning, comparative biology and taxonomic classification.</title>
        <authorList>
            <person name="Goeker M."/>
        </authorList>
    </citation>
    <scope>NUCLEOTIDE SEQUENCE [LARGE SCALE GENOMIC DNA]</scope>
    <source>
        <strain evidence="1 2">DSM 17498</strain>
    </source>
</reference>
<dbReference type="AlphaFoldDB" id="A0A840N9A9"/>
<dbReference type="Proteomes" id="UP000521227">
    <property type="component" value="Unassembled WGS sequence"/>
</dbReference>
<comment type="caution">
    <text evidence="1">The sequence shown here is derived from an EMBL/GenBank/DDBJ whole genome shotgun (WGS) entry which is preliminary data.</text>
</comment>
<sequence>MRCLFAERMGRQQSWGSVRSAFSALIKDQYMATSVFKSNLGTTIAAVSDCQFIT</sequence>